<accession>A0A1W6L9I8</accession>
<organism evidence="1 2">
    <name type="scientific">Piscinibacter gummiphilus</name>
    <dbReference type="NCBI Taxonomy" id="946333"/>
    <lineage>
        <taxon>Bacteria</taxon>
        <taxon>Pseudomonadati</taxon>
        <taxon>Pseudomonadota</taxon>
        <taxon>Betaproteobacteria</taxon>
        <taxon>Burkholderiales</taxon>
        <taxon>Sphaerotilaceae</taxon>
        <taxon>Piscinibacter</taxon>
    </lineage>
</organism>
<dbReference type="AlphaFoldDB" id="A0A1W6L9I8"/>
<dbReference type="Proteomes" id="UP000193427">
    <property type="component" value="Chromosome"/>
</dbReference>
<dbReference type="EMBL" id="CP015118">
    <property type="protein sequence ID" value="ARN20922.1"/>
    <property type="molecule type" value="Genomic_DNA"/>
</dbReference>
<name>A0A1W6L9I8_9BURK</name>
<evidence type="ECO:0000313" key="2">
    <source>
        <dbReference type="Proteomes" id="UP000193427"/>
    </source>
</evidence>
<reference evidence="1 2" key="1">
    <citation type="submission" date="2016-04" db="EMBL/GenBank/DDBJ databases">
        <title>Complete genome sequence of natural rubber-degrading, novel Gram-negative bacterium, Rhizobacter gummiphilus strain NS21.</title>
        <authorList>
            <person name="Tabata M."/>
            <person name="Kasai D."/>
            <person name="Fukuda M."/>
        </authorList>
    </citation>
    <scope>NUCLEOTIDE SEQUENCE [LARGE SCALE GENOMIC DNA]</scope>
    <source>
        <strain evidence="1 2">NS21</strain>
    </source>
</reference>
<dbReference type="KEGG" id="rgu:A4W93_14010"/>
<sequence>MTIERILANSSAGPLLGGLSWRPPAGGKHTMRRLHEARNLTTDATHYALLSTHQTVVYGLFQPRASEESIRLAKGAQAAAHCFATQVGAEAPNGALLLTVPADGLRKDERVYVVVLEDGVPVVDSLTTEMEARNALGSEDRPIWSDTPSLYPNCQPVDFEWLARGASKASRMAPIPLNPWPLLMVLVLVGAGFTTWFSVREARRAEAAREQARLVAENDPVPKYLAALAARSKDMVFDRQAWLGAVDEMFDRPAMVPGWRMKSTECNALSLRCETVWARTGGTYDELKAAVPNETLGLQGVEAGAVPALDVAHTSTPWRIDRLPLGTAGEHLPTFTEAIRTAGSLFQVWRTADLSIEIKAPRLWPRVETVPPQFEHPKALMSGVITLSDVPGPFVLEALRTAPDWISWESVRADIGEGDVVSRLKFKATGVYYVSLR</sequence>
<keyword evidence="2" id="KW-1185">Reference proteome</keyword>
<dbReference type="RefSeq" id="WP_085751199.1">
    <property type="nucleotide sequence ID" value="NZ_BSPR01000007.1"/>
</dbReference>
<proteinExistence type="predicted"/>
<evidence type="ECO:0000313" key="1">
    <source>
        <dbReference type="EMBL" id="ARN20922.1"/>
    </source>
</evidence>
<dbReference type="OrthoDB" id="9122899at2"/>
<protein>
    <submittedName>
        <fullName evidence="1">Uncharacterized protein</fullName>
    </submittedName>
</protein>
<gene>
    <name evidence="1" type="ORF">A4W93_14010</name>
</gene>
<dbReference type="STRING" id="946333.A4W93_14010"/>